<dbReference type="Pfam" id="PF00294">
    <property type="entry name" value="PfkB"/>
    <property type="match status" value="1"/>
</dbReference>
<dbReference type="Gene3D" id="3.40.1190.20">
    <property type="match status" value="1"/>
</dbReference>
<evidence type="ECO:0000256" key="9">
    <source>
        <dbReference type="PIRSR" id="PIRSR601805-1"/>
    </source>
</evidence>
<dbReference type="InterPro" id="IPR011611">
    <property type="entry name" value="PfkB_dom"/>
</dbReference>
<comment type="pathway">
    <text evidence="1 10">Purine metabolism; AMP biosynthesis via salvage pathway; AMP from adenosine: step 1/1.</text>
</comment>
<comment type="similarity">
    <text evidence="2 10">Belongs to the carbohydrate kinase PfkB family.</text>
</comment>
<comment type="cofactor">
    <cofactor evidence="10">
        <name>Mg(2+)</name>
        <dbReference type="ChEBI" id="CHEBI:18420"/>
    </cofactor>
    <text evidence="10">Binds 3 Mg(2+) ions per subunit.</text>
</comment>
<dbReference type="InterPro" id="IPR029056">
    <property type="entry name" value="Ribokinase-like"/>
</dbReference>
<comment type="subcellular location">
    <subcellularLocation>
        <location evidence="10">Nucleus</location>
    </subcellularLocation>
</comment>
<gene>
    <name evidence="12" type="ORF">B4U80_10681</name>
</gene>
<evidence type="ECO:0000256" key="2">
    <source>
        <dbReference type="ARBA" id="ARBA00010688"/>
    </source>
</evidence>
<dbReference type="InterPro" id="IPR002173">
    <property type="entry name" value="Carboh/pur_kinase_PfkB_CS"/>
</dbReference>
<dbReference type="STRING" id="299467.A0A443S8L8"/>
<keyword evidence="8 10" id="KW-0067">ATP-binding</keyword>
<dbReference type="OrthoDB" id="432447at2759"/>
<evidence type="ECO:0000256" key="4">
    <source>
        <dbReference type="ARBA" id="ARBA00022679"/>
    </source>
</evidence>
<organism evidence="12 13">
    <name type="scientific">Leptotrombidium deliense</name>
    <dbReference type="NCBI Taxonomy" id="299467"/>
    <lineage>
        <taxon>Eukaryota</taxon>
        <taxon>Metazoa</taxon>
        <taxon>Ecdysozoa</taxon>
        <taxon>Arthropoda</taxon>
        <taxon>Chelicerata</taxon>
        <taxon>Arachnida</taxon>
        <taxon>Acari</taxon>
        <taxon>Acariformes</taxon>
        <taxon>Trombidiformes</taxon>
        <taxon>Prostigmata</taxon>
        <taxon>Anystina</taxon>
        <taxon>Parasitengona</taxon>
        <taxon>Trombiculoidea</taxon>
        <taxon>Trombiculidae</taxon>
        <taxon>Leptotrombidium</taxon>
    </lineage>
</organism>
<name>A0A443S8L8_9ACAR</name>
<dbReference type="EMBL" id="NCKV01005765">
    <property type="protein sequence ID" value="RWS23857.1"/>
    <property type="molecule type" value="Genomic_DNA"/>
</dbReference>
<comment type="subunit">
    <text evidence="10">Monomer.</text>
</comment>
<evidence type="ECO:0000313" key="13">
    <source>
        <dbReference type="Proteomes" id="UP000288716"/>
    </source>
</evidence>
<feature type="domain" description="Carbohydrate kinase PfkB" evidence="11">
    <location>
        <begin position="58"/>
        <end position="341"/>
    </location>
</feature>
<dbReference type="InterPro" id="IPR001805">
    <property type="entry name" value="Adenokinase"/>
</dbReference>
<accession>A0A443S8L8</accession>
<dbReference type="PANTHER" id="PTHR45769">
    <property type="entry name" value="ADENOSINE KINASE"/>
    <property type="match status" value="1"/>
</dbReference>
<dbReference type="SUPFAM" id="SSF53613">
    <property type="entry name" value="Ribokinase-like"/>
    <property type="match status" value="1"/>
</dbReference>
<keyword evidence="6 10" id="KW-0547">Nucleotide-binding</keyword>
<comment type="function">
    <text evidence="10">ATP dependent phosphorylation of adenosine and other related nucleoside analogs to monophosphate derivatives.</text>
</comment>
<reference evidence="12 13" key="1">
    <citation type="journal article" date="2018" name="Gigascience">
        <title>Genomes of trombidid mites reveal novel predicted allergens and laterally-transferred genes associated with secondary metabolism.</title>
        <authorList>
            <person name="Dong X."/>
            <person name="Chaisiri K."/>
            <person name="Xia D."/>
            <person name="Armstrong S.D."/>
            <person name="Fang Y."/>
            <person name="Donnelly M.J."/>
            <person name="Kadowaki T."/>
            <person name="McGarry J.W."/>
            <person name="Darby A.C."/>
            <person name="Makepeace B.L."/>
        </authorList>
    </citation>
    <scope>NUCLEOTIDE SEQUENCE [LARGE SCALE GENOMIC DNA]</scope>
    <source>
        <strain evidence="12">UoL-UT</strain>
    </source>
</reference>
<evidence type="ECO:0000256" key="1">
    <source>
        <dbReference type="ARBA" id="ARBA00004801"/>
    </source>
</evidence>
<sequence>MSLSKGSIVCIGHPLLDVIADVDFEFLESYKLKPNNAVRADISHQSLIRDLLTKYEHRYVAGGSAQNTARYAQWVIGRKSPEVVTFIGTVGKDELSKHMTEKATADGVKVLYSYIDDVPTGTCAVLLTNNGLWRSLCAFLDASQIFNEKSLNEHWNCVENAIITYCTGFLLGTSYGAVSKVVKFISTHEEKYFAFNLSAPYVSEVFGYRIVEILPFIDILFASDVDCTAFATHMKWKVSNIKEIAEKLCLETECHKKQRIVIITQGKEPVIVVDRLSRKTNTFEVPVIADEKVVDTNGAGDAFVGGFLASFVSQKPLDECVKCGIYCARQIIQVSGCIIPSSEYCQTDV</sequence>
<protein>
    <recommendedName>
        <fullName evidence="3 10">Adenosine kinase</fullName>
        <shortName evidence="10">AK</shortName>
        <ecNumber evidence="3 10">2.7.1.20</ecNumber>
    </recommendedName>
    <alternativeName>
        <fullName evidence="10">Adenosine 5'-phosphotransferase</fullName>
    </alternativeName>
</protein>
<proteinExistence type="inferred from homology"/>
<dbReference type="GO" id="GO:0004001">
    <property type="term" value="F:adenosine kinase activity"/>
    <property type="evidence" value="ECO:0007669"/>
    <property type="project" value="UniProtKB-UniRule"/>
</dbReference>
<keyword evidence="7 10" id="KW-0418">Kinase</keyword>
<dbReference type="CDD" id="cd01168">
    <property type="entry name" value="adenosine_kinase"/>
    <property type="match status" value="1"/>
</dbReference>
<keyword evidence="13" id="KW-1185">Reference proteome</keyword>
<dbReference type="EC" id="2.7.1.20" evidence="3 10"/>
<keyword evidence="10" id="KW-0460">Magnesium</keyword>
<dbReference type="Gene3D" id="3.30.1110.10">
    <property type="match status" value="1"/>
</dbReference>
<keyword evidence="5 10" id="KW-0660">Purine salvage</keyword>
<dbReference type="GO" id="GO:0005829">
    <property type="term" value="C:cytosol"/>
    <property type="evidence" value="ECO:0007669"/>
    <property type="project" value="TreeGrafter"/>
</dbReference>
<evidence type="ECO:0000256" key="8">
    <source>
        <dbReference type="ARBA" id="ARBA00022840"/>
    </source>
</evidence>
<keyword evidence="4 10" id="KW-0808">Transferase</keyword>
<dbReference type="GO" id="GO:0006144">
    <property type="term" value="P:purine nucleobase metabolic process"/>
    <property type="evidence" value="ECO:0007669"/>
    <property type="project" value="TreeGrafter"/>
</dbReference>
<evidence type="ECO:0000256" key="7">
    <source>
        <dbReference type="ARBA" id="ARBA00022777"/>
    </source>
</evidence>
<dbReference type="GO" id="GO:0005524">
    <property type="term" value="F:ATP binding"/>
    <property type="evidence" value="ECO:0007669"/>
    <property type="project" value="UniProtKB-UniRule"/>
</dbReference>
<evidence type="ECO:0000256" key="10">
    <source>
        <dbReference type="RuleBase" id="RU368116"/>
    </source>
</evidence>
<dbReference type="PRINTS" id="PR00989">
    <property type="entry name" value="ADENOKINASE"/>
</dbReference>
<evidence type="ECO:0000256" key="3">
    <source>
        <dbReference type="ARBA" id="ARBA00012119"/>
    </source>
</evidence>
<dbReference type="PANTHER" id="PTHR45769:SF3">
    <property type="entry name" value="ADENOSINE KINASE"/>
    <property type="match status" value="1"/>
</dbReference>
<dbReference type="VEuPathDB" id="VectorBase:LDEU008182"/>
<dbReference type="PROSITE" id="PS00584">
    <property type="entry name" value="PFKB_KINASES_2"/>
    <property type="match status" value="1"/>
</dbReference>
<dbReference type="GO" id="GO:0044209">
    <property type="term" value="P:AMP salvage"/>
    <property type="evidence" value="ECO:0007669"/>
    <property type="project" value="UniProtKB-UniRule"/>
</dbReference>
<dbReference type="GO" id="GO:0005634">
    <property type="term" value="C:nucleus"/>
    <property type="evidence" value="ECO:0007669"/>
    <property type="project" value="UniProtKB-SubCell"/>
</dbReference>
<evidence type="ECO:0000256" key="5">
    <source>
        <dbReference type="ARBA" id="ARBA00022726"/>
    </source>
</evidence>
<evidence type="ECO:0000259" key="11">
    <source>
        <dbReference type="Pfam" id="PF00294"/>
    </source>
</evidence>
<comment type="catalytic activity">
    <reaction evidence="10">
        <text>adenosine + ATP = AMP + ADP + H(+)</text>
        <dbReference type="Rhea" id="RHEA:20824"/>
        <dbReference type="ChEBI" id="CHEBI:15378"/>
        <dbReference type="ChEBI" id="CHEBI:16335"/>
        <dbReference type="ChEBI" id="CHEBI:30616"/>
        <dbReference type="ChEBI" id="CHEBI:456215"/>
        <dbReference type="ChEBI" id="CHEBI:456216"/>
        <dbReference type="EC" id="2.7.1.20"/>
    </reaction>
</comment>
<dbReference type="Proteomes" id="UP000288716">
    <property type="component" value="Unassembled WGS sequence"/>
</dbReference>
<evidence type="ECO:0000313" key="12">
    <source>
        <dbReference type="EMBL" id="RWS23857.1"/>
    </source>
</evidence>
<comment type="caution">
    <text evidence="12">The sequence shown here is derived from an EMBL/GenBank/DDBJ whole genome shotgun (WGS) entry which is preliminary data.</text>
</comment>
<dbReference type="UniPathway" id="UPA00588">
    <property type="reaction ID" value="UER00659"/>
</dbReference>
<evidence type="ECO:0000256" key="6">
    <source>
        <dbReference type="ARBA" id="ARBA00022741"/>
    </source>
</evidence>
<dbReference type="GO" id="GO:0006166">
    <property type="term" value="P:purine ribonucleoside salvage"/>
    <property type="evidence" value="ECO:0007669"/>
    <property type="project" value="UniProtKB-KW"/>
</dbReference>
<feature type="active site" description="Proton acceptor" evidence="9">
    <location>
        <position position="301"/>
    </location>
</feature>
<dbReference type="AlphaFoldDB" id="A0A443S8L8"/>
<keyword evidence="10" id="KW-0539">Nucleus</keyword>